<gene>
    <name evidence="4" type="ORF">IAA06_12380</name>
</gene>
<comment type="caution">
    <text evidence="4">The sequence shown here is derived from an EMBL/GenBank/DDBJ whole genome shotgun (WGS) entry which is preliminary data.</text>
</comment>
<dbReference type="InterPro" id="IPR002347">
    <property type="entry name" value="SDR_fam"/>
</dbReference>
<dbReference type="PROSITE" id="PS00061">
    <property type="entry name" value="ADH_SHORT"/>
    <property type="match status" value="1"/>
</dbReference>
<dbReference type="PRINTS" id="PR00080">
    <property type="entry name" value="SDRFAMILY"/>
</dbReference>
<name>A0A9D2LU93_9FIRM</name>
<dbReference type="PANTHER" id="PTHR43976:SF16">
    <property type="entry name" value="SHORT-CHAIN DEHYDROGENASE_REDUCTASE FAMILY PROTEIN"/>
    <property type="match status" value="1"/>
</dbReference>
<evidence type="ECO:0000313" key="5">
    <source>
        <dbReference type="Proteomes" id="UP000823842"/>
    </source>
</evidence>
<dbReference type="PANTHER" id="PTHR43976">
    <property type="entry name" value="SHORT CHAIN DEHYDROGENASE"/>
    <property type="match status" value="1"/>
</dbReference>
<dbReference type="InterPro" id="IPR020904">
    <property type="entry name" value="Sc_DH/Rdtase_CS"/>
</dbReference>
<dbReference type="InterPro" id="IPR051911">
    <property type="entry name" value="SDR_oxidoreductase"/>
</dbReference>
<dbReference type="InterPro" id="IPR036291">
    <property type="entry name" value="NAD(P)-bd_dom_sf"/>
</dbReference>
<accession>A0A9D2LU93</accession>
<evidence type="ECO:0000256" key="2">
    <source>
        <dbReference type="ARBA" id="ARBA00023002"/>
    </source>
</evidence>
<protein>
    <submittedName>
        <fullName evidence="4">SDR family NAD(P)-dependent oxidoreductase</fullName>
    </submittedName>
</protein>
<dbReference type="AlphaFoldDB" id="A0A9D2LU93"/>
<sequence>MGTWLITGCSSGLGRGIAKAALKRGENVAVTARNTDRIQELIKAYPKQRLALKLDLNDKESMSQAVKEVYGHFGGIDVLVNNAGHGYRACVEESEPDKVSELFETNFFAPAELIKMVLPIMRAQKSGLIINVTSIGAVRGALGNGYYSAAKGALELLTEALAKEVEHLGIHTMLVEPGAMRTDFYNTSLLGTEIKIADYDVLADKYRKENCVNHQDQPGDPKKGGEVIVETVLKGNLPFRLLLGSDAAHIAEKELEKRLKEIKEWMAVSSKSDI</sequence>
<reference evidence="4" key="2">
    <citation type="submission" date="2021-04" db="EMBL/GenBank/DDBJ databases">
        <authorList>
            <person name="Gilroy R."/>
        </authorList>
    </citation>
    <scope>NUCLEOTIDE SEQUENCE</scope>
    <source>
        <strain evidence="4">ChiSjej1B19-5720</strain>
    </source>
</reference>
<organism evidence="4 5">
    <name type="scientific">Candidatus Blautia faecavium</name>
    <dbReference type="NCBI Taxonomy" id="2838487"/>
    <lineage>
        <taxon>Bacteria</taxon>
        <taxon>Bacillati</taxon>
        <taxon>Bacillota</taxon>
        <taxon>Clostridia</taxon>
        <taxon>Lachnospirales</taxon>
        <taxon>Lachnospiraceae</taxon>
        <taxon>Blautia</taxon>
    </lineage>
</organism>
<dbReference type="PRINTS" id="PR00081">
    <property type="entry name" value="GDHRDH"/>
</dbReference>
<dbReference type="Gene3D" id="3.40.50.720">
    <property type="entry name" value="NAD(P)-binding Rossmann-like Domain"/>
    <property type="match status" value="1"/>
</dbReference>
<dbReference type="GO" id="GO:0016491">
    <property type="term" value="F:oxidoreductase activity"/>
    <property type="evidence" value="ECO:0007669"/>
    <property type="project" value="UniProtKB-KW"/>
</dbReference>
<proteinExistence type="inferred from homology"/>
<evidence type="ECO:0000256" key="3">
    <source>
        <dbReference type="RuleBase" id="RU000363"/>
    </source>
</evidence>
<reference evidence="4" key="1">
    <citation type="journal article" date="2021" name="PeerJ">
        <title>Extensive microbial diversity within the chicken gut microbiome revealed by metagenomics and culture.</title>
        <authorList>
            <person name="Gilroy R."/>
            <person name="Ravi A."/>
            <person name="Getino M."/>
            <person name="Pursley I."/>
            <person name="Horton D.L."/>
            <person name="Alikhan N.F."/>
            <person name="Baker D."/>
            <person name="Gharbi K."/>
            <person name="Hall N."/>
            <person name="Watson M."/>
            <person name="Adriaenssens E.M."/>
            <person name="Foster-Nyarko E."/>
            <person name="Jarju S."/>
            <person name="Secka A."/>
            <person name="Antonio M."/>
            <person name="Oren A."/>
            <person name="Chaudhuri R.R."/>
            <person name="La Ragione R."/>
            <person name="Hildebrand F."/>
            <person name="Pallen M.J."/>
        </authorList>
    </citation>
    <scope>NUCLEOTIDE SEQUENCE</scope>
    <source>
        <strain evidence="4">ChiSjej1B19-5720</strain>
    </source>
</reference>
<keyword evidence="2" id="KW-0560">Oxidoreductase</keyword>
<dbReference type="Proteomes" id="UP000823842">
    <property type="component" value="Unassembled WGS sequence"/>
</dbReference>
<dbReference type="EMBL" id="DWYZ01000229">
    <property type="protein sequence ID" value="HJB29567.1"/>
    <property type="molecule type" value="Genomic_DNA"/>
</dbReference>
<dbReference type="CDD" id="cd05374">
    <property type="entry name" value="17beta-HSD-like_SDR_c"/>
    <property type="match status" value="1"/>
</dbReference>
<evidence type="ECO:0000256" key="1">
    <source>
        <dbReference type="ARBA" id="ARBA00006484"/>
    </source>
</evidence>
<evidence type="ECO:0000313" key="4">
    <source>
        <dbReference type="EMBL" id="HJB29567.1"/>
    </source>
</evidence>
<dbReference type="Pfam" id="PF00106">
    <property type="entry name" value="adh_short"/>
    <property type="match status" value="1"/>
</dbReference>
<dbReference type="SUPFAM" id="SSF51735">
    <property type="entry name" value="NAD(P)-binding Rossmann-fold domains"/>
    <property type="match status" value="1"/>
</dbReference>
<comment type="similarity">
    <text evidence="1 3">Belongs to the short-chain dehydrogenases/reductases (SDR) family.</text>
</comment>